<comment type="caution">
    <text evidence="2">The sequence shown here is derived from an EMBL/GenBank/DDBJ whole genome shotgun (WGS) entry which is preliminary data.</text>
</comment>
<sequence>MIRFSPVLMLACLTACSANSAPPAPAAPVPAELTAELSAPCPSLSQIWDPVVATLVRVSQVDARLYEECRLHHAGVVNAYVESRAEIIRHNGGRSPPSARADIIDPP</sequence>
<reference evidence="2" key="1">
    <citation type="submission" date="2014-08" db="EMBL/GenBank/DDBJ databases">
        <title>Draft genome sequences of Sphingobium herbicidovorans.</title>
        <authorList>
            <person name="Gan H.M."/>
            <person name="Gan H.Y."/>
            <person name="Savka M.A."/>
        </authorList>
    </citation>
    <scope>NUCLEOTIDE SEQUENCE [LARGE SCALE GENOMIC DNA]</scope>
    <source>
        <strain evidence="2">NBRC 16415</strain>
    </source>
</reference>
<protein>
    <recommendedName>
        <fullName evidence="4">Lipoprotein</fullName>
    </recommendedName>
</protein>
<evidence type="ECO:0000256" key="1">
    <source>
        <dbReference type="SAM" id="SignalP"/>
    </source>
</evidence>
<dbReference type="Proteomes" id="UP000024284">
    <property type="component" value="Unassembled WGS sequence"/>
</dbReference>
<organism evidence="2 3">
    <name type="scientific">Sphingobium herbicidovorans (strain ATCC 700291 / DSM 11019 / CCUG 56400 / KCTC 2939 / LMG 18315 / NBRC 16415 / MH)</name>
    <name type="common">Sphingomonas herbicidovorans</name>
    <dbReference type="NCBI Taxonomy" id="1219045"/>
    <lineage>
        <taxon>Bacteria</taxon>
        <taxon>Pseudomonadati</taxon>
        <taxon>Pseudomonadota</taxon>
        <taxon>Alphaproteobacteria</taxon>
        <taxon>Sphingomonadales</taxon>
        <taxon>Sphingomonadaceae</taxon>
        <taxon>Sphingobium</taxon>
    </lineage>
</organism>
<dbReference type="STRING" id="76947.GCA_002080435_02349"/>
<evidence type="ECO:0000313" key="3">
    <source>
        <dbReference type="Proteomes" id="UP000024284"/>
    </source>
</evidence>
<keyword evidence="3" id="KW-1185">Reference proteome</keyword>
<dbReference type="EMBL" id="JFZA02000002">
    <property type="protein sequence ID" value="KFG91739.1"/>
    <property type="molecule type" value="Genomic_DNA"/>
</dbReference>
<evidence type="ECO:0000313" key="2">
    <source>
        <dbReference type="EMBL" id="KFG91739.1"/>
    </source>
</evidence>
<dbReference type="PATRIC" id="fig|1219045.3.peg.609"/>
<feature type="signal peptide" evidence="1">
    <location>
        <begin position="1"/>
        <end position="20"/>
    </location>
</feature>
<evidence type="ECO:0008006" key="4">
    <source>
        <dbReference type="Google" id="ProtNLM"/>
    </source>
</evidence>
<dbReference type="AlphaFoldDB" id="A0A086PEC1"/>
<gene>
    <name evidence="2" type="ORF">BV98_000597</name>
</gene>
<keyword evidence="1" id="KW-0732">Signal</keyword>
<accession>A0A086PEC1</accession>
<feature type="chain" id="PRO_5001813218" description="Lipoprotein" evidence="1">
    <location>
        <begin position="21"/>
        <end position="107"/>
    </location>
</feature>
<name>A0A086PEC1_SPHHM</name>
<proteinExistence type="predicted"/>